<comment type="caution">
    <text evidence="3">The sequence shown here is derived from an EMBL/GenBank/DDBJ whole genome shotgun (WGS) entry which is preliminary data.</text>
</comment>
<name>A0A364MVW1_STELY</name>
<evidence type="ECO:0000313" key="3">
    <source>
        <dbReference type="EMBL" id="RAR04748.1"/>
    </source>
</evidence>
<evidence type="ECO:0000313" key="4">
    <source>
        <dbReference type="Proteomes" id="UP000249619"/>
    </source>
</evidence>
<feature type="region of interest" description="Disordered" evidence="1">
    <location>
        <begin position="357"/>
        <end position="406"/>
    </location>
</feature>
<sequence length="510" mass="56690">MNDSELSDFLGNHGNGSSWTAKCVRGLLKADNLRDIGEGLVAKNGHKPVEFIKGAWNAWGIDKATCYAHCGRQKFPMVFDFPIFTSGVTNYLLPWLGLTAQLPYETGSIPGNFESFCLAVGSPMLSTFSLMSTALNVETTSRMFNDILRNNETTSSMKEAIQSAEYFLCFSQQSPIRLNEGELKQLFEENPEQLRDRWLPLEKGLHNTRRRYTFSLFAQTAFAVVAWVLTIVGSYITSLGQPSEALLLSSGTLWTWLIPVVLGWMAVGTQSGKDTVRHAIQGEKIRGATPLKALEARSGFKDPSMKADDALWGSVQGDEASQGPAYNYARILTYPRLRDAIVQEFRTKVKLLQDQELQPCPSSPPHPNSIHAAANGSASSRPQSMLTENQDTDPRDMNQVEANLGTPPDVTHEVYLPYMTWEDVKANSLWNRNFMTANAIAVVLQWGITGSAIVISYLTEIQRQDQVRHEQTEHVYHSDILAIYRSSGLVDSQCLHESAVNSLPRSTLFG</sequence>
<reference evidence="4" key="1">
    <citation type="submission" date="2018-05" db="EMBL/GenBank/DDBJ databases">
        <title>Draft genome sequence of Stemphylium lycopersici strain CIDEFI 213.</title>
        <authorList>
            <person name="Medina R."/>
            <person name="Franco M.E.E."/>
            <person name="Lucentini C.G."/>
            <person name="Saparrat M.C.N."/>
            <person name="Balatti P.A."/>
        </authorList>
    </citation>
    <scope>NUCLEOTIDE SEQUENCE [LARGE SCALE GENOMIC DNA]</scope>
    <source>
        <strain evidence="4">CIDEFI 213</strain>
    </source>
</reference>
<evidence type="ECO:0000256" key="2">
    <source>
        <dbReference type="SAM" id="Phobius"/>
    </source>
</evidence>
<proteinExistence type="predicted"/>
<feature type="compositionally biased region" description="Polar residues" evidence="1">
    <location>
        <begin position="376"/>
        <end position="389"/>
    </location>
</feature>
<keyword evidence="2" id="KW-0812">Transmembrane</keyword>
<keyword evidence="2" id="KW-1133">Transmembrane helix</keyword>
<organism evidence="3 4">
    <name type="scientific">Stemphylium lycopersici</name>
    <name type="common">Tomato gray leaf spot disease fungus</name>
    <name type="synonym">Thyrospora lycopersici</name>
    <dbReference type="NCBI Taxonomy" id="183478"/>
    <lineage>
        <taxon>Eukaryota</taxon>
        <taxon>Fungi</taxon>
        <taxon>Dikarya</taxon>
        <taxon>Ascomycota</taxon>
        <taxon>Pezizomycotina</taxon>
        <taxon>Dothideomycetes</taxon>
        <taxon>Pleosporomycetidae</taxon>
        <taxon>Pleosporales</taxon>
        <taxon>Pleosporineae</taxon>
        <taxon>Pleosporaceae</taxon>
        <taxon>Stemphylium</taxon>
    </lineage>
</organism>
<keyword evidence="4" id="KW-1185">Reference proteome</keyword>
<feature type="transmembrane region" description="Helical" evidence="2">
    <location>
        <begin position="435"/>
        <end position="458"/>
    </location>
</feature>
<keyword evidence="2" id="KW-0472">Membrane</keyword>
<dbReference type="AlphaFoldDB" id="A0A364MVW1"/>
<dbReference type="EMBL" id="QGDH01000147">
    <property type="protein sequence ID" value="RAR04748.1"/>
    <property type="molecule type" value="Genomic_DNA"/>
</dbReference>
<protein>
    <submittedName>
        <fullName evidence="3">Alcohol oxidase</fullName>
    </submittedName>
</protein>
<feature type="transmembrane region" description="Helical" evidence="2">
    <location>
        <begin position="245"/>
        <end position="267"/>
    </location>
</feature>
<evidence type="ECO:0000256" key="1">
    <source>
        <dbReference type="SAM" id="MobiDB-lite"/>
    </source>
</evidence>
<feature type="transmembrane region" description="Helical" evidence="2">
    <location>
        <begin position="212"/>
        <end position="233"/>
    </location>
</feature>
<dbReference type="Proteomes" id="UP000249619">
    <property type="component" value="Unassembled WGS sequence"/>
</dbReference>
<accession>A0A364MVW1</accession>
<gene>
    <name evidence="3" type="ORF">DDE83_007684</name>
</gene>